<feature type="compositionally biased region" description="Basic and acidic residues" evidence="9">
    <location>
        <begin position="269"/>
        <end position="300"/>
    </location>
</feature>
<dbReference type="Proteomes" id="UP000314982">
    <property type="component" value="Unassembled WGS sequence"/>
</dbReference>
<dbReference type="FunFam" id="3.30.160.60:FF:001465">
    <property type="entry name" value="Zinc finger protein 560"/>
    <property type="match status" value="1"/>
</dbReference>
<dbReference type="InterPro" id="IPR036236">
    <property type="entry name" value="Znf_C2H2_sf"/>
</dbReference>
<feature type="domain" description="C2H2-type" evidence="10">
    <location>
        <begin position="498"/>
        <end position="525"/>
    </location>
</feature>
<dbReference type="FunFam" id="3.30.160.60:FF:002343">
    <property type="entry name" value="Zinc finger protein 33A"/>
    <property type="match status" value="1"/>
</dbReference>
<evidence type="ECO:0000256" key="8">
    <source>
        <dbReference type="PROSITE-ProRule" id="PRU00042"/>
    </source>
</evidence>
<evidence type="ECO:0000256" key="4">
    <source>
        <dbReference type="ARBA" id="ARBA00022771"/>
    </source>
</evidence>
<keyword evidence="7" id="KW-0539">Nucleus</keyword>
<proteinExistence type="predicted"/>
<dbReference type="AlphaFoldDB" id="A0A4W5R8E3"/>
<evidence type="ECO:0000256" key="6">
    <source>
        <dbReference type="ARBA" id="ARBA00023125"/>
    </source>
</evidence>
<evidence type="ECO:0000313" key="12">
    <source>
        <dbReference type="Proteomes" id="UP000314982"/>
    </source>
</evidence>
<keyword evidence="5" id="KW-0862">Zinc</keyword>
<dbReference type="Gene3D" id="3.30.160.60">
    <property type="entry name" value="Classic Zinc Finger"/>
    <property type="match status" value="4"/>
</dbReference>
<evidence type="ECO:0000259" key="10">
    <source>
        <dbReference type="PROSITE" id="PS50157"/>
    </source>
</evidence>
<dbReference type="GO" id="GO:0000122">
    <property type="term" value="P:negative regulation of transcription by RNA polymerase II"/>
    <property type="evidence" value="ECO:0007669"/>
    <property type="project" value="UniProtKB-ARBA"/>
</dbReference>
<keyword evidence="12" id="KW-1185">Reference proteome</keyword>
<dbReference type="PANTHER" id="PTHR16515">
    <property type="entry name" value="PR DOMAIN ZINC FINGER PROTEIN"/>
    <property type="match status" value="1"/>
</dbReference>
<evidence type="ECO:0000256" key="7">
    <source>
        <dbReference type="ARBA" id="ARBA00023242"/>
    </source>
</evidence>
<dbReference type="STRING" id="62062.ENSHHUP00000082268"/>
<comment type="subcellular location">
    <subcellularLocation>
        <location evidence="1">Nucleus</location>
    </subcellularLocation>
</comment>
<feature type="domain" description="C2H2-type" evidence="10">
    <location>
        <begin position="582"/>
        <end position="609"/>
    </location>
</feature>
<evidence type="ECO:0000256" key="1">
    <source>
        <dbReference type="ARBA" id="ARBA00004123"/>
    </source>
</evidence>
<reference evidence="11" key="2">
    <citation type="submission" date="2025-08" db="UniProtKB">
        <authorList>
            <consortium name="Ensembl"/>
        </authorList>
    </citation>
    <scope>IDENTIFICATION</scope>
</reference>
<accession>A0A4W5R8E3</accession>
<dbReference type="Ensembl" id="ENSHHUT00000084868.1">
    <property type="protein sequence ID" value="ENSHHUP00000082268.1"/>
    <property type="gene ID" value="ENSHHUG00000047803.1"/>
</dbReference>
<evidence type="ECO:0000256" key="2">
    <source>
        <dbReference type="ARBA" id="ARBA00022723"/>
    </source>
</evidence>
<name>A0A4W5R8E3_9TELE</name>
<dbReference type="Pfam" id="PF00096">
    <property type="entry name" value="zf-C2H2"/>
    <property type="match status" value="3"/>
</dbReference>
<evidence type="ECO:0000256" key="3">
    <source>
        <dbReference type="ARBA" id="ARBA00022737"/>
    </source>
</evidence>
<evidence type="ECO:0000256" key="5">
    <source>
        <dbReference type="ARBA" id="ARBA00022833"/>
    </source>
</evidence>
<dbReference type="PANTHER" id="PTHR16515:SF49">
    <property type="entry name" value="GASTRULA ZINC FINGER PROTEIN XLCGF49.1-LIKE-RELATED"/>
    <property type="match status" value="1"/>
</dbReference>
<dbReference type="InterPro" id="IPR050331">
    <property type="entry name" value="Zinc_finger"/>
</dbReference>
<evidence type="ECO:0000313" key="11">
    <source>
        <dbReference type="Ensembl" id="ENSHHUP00000082268.1"/>
    </source>
</evidence>
<feature type="domain" description="C2H2-type" evidence="10">
    <location>
        <begin position="526"/>
        <end position="553"/>
    </location>
</feature>
<dbReference type="GO" id="GO:0003677">
    <property type="term" value="F:DNA binding"/>
    <property type="evidence" value="ECO:0007669"/>
    <property type="project" value="UniProtKB-KW"/>
</dbReference>
<dbReference type="GeneTree" id="ENSGT00940000154308"/>
<organism evidence="11 12">
    <name type="scientific">Hucho hucho</name>
    <name type="common">huchen</name>
    <dbReference type="NCBI Taxonomy" id="62062"/>
    <lineage>
        <taxon>Eukaryota</taxon>
        <taxon>Metazoa</taxon>
        <taxon>Chordata</taxon>
        <taxon>Craniata</taxon>
        <taxon>Vertebrata</taxon>
        <taxon>Euteleostomi</taxon>
        <taxon>Actinopterygii</taxon>
        <taxon>Neopterygii</taxon>
        <taxon>Teleostei</taxon>
        <taxon>Protacanthopterygii</taxon>
        <taxon>Salmoniformes</taxon>
        <taxon>Salmonidae</taxon>
        <taxon>Salmoninae</taxon>
        <taxon>Hucho</taxon>
    </lineage>
</organism>
<dbReference type="PROSITE" id="PS50157">
    <property type="entry name" value="ZINC_FINGER_C2H2_2"/>
    <property type="match status" value="4"/>
</dbReference>
<dbReference type="FunFam" id="3.30.160.60:FF:000100">
    <property type="entry name" value="Zinc finger 45-like"/>
    <property type="match status" value="1"/>
</dbReference>
<keyword evidence="2" id="KW-0479">Metal-binding</keyword>
<keyword evidence="6" id="KW-0238">DNA-binding</keyword>
<protein>
    <recommendedName>
        <fullName evidence="10">C2H2-type domain-containing protein</fullName>
    </recommendedName>
</protein>
<dbReference type="GO" id="GO:0008270">
    <property type="term" value="F:zinc ion binding"/>
    <property type="evidence" value="ECO:0007669"/>
    <property type="project" value="UniProtKB-KW"/>
</dbReference>
<keyword evidence="4 8" id="KW-0863">Zinc-finger</keyword>
<dbReference type="SUPFAM" id="SSF57667">
    <property type="entry name" value="beta-beta-alpha zinc fingers"/>
    <property type="match status" value="2"/>
</dbReference>
<feature type="domain" description="C2H2-type" evidence="10">
    <location>
        <begin position="554"/>
        <end position="581"/>
    </location>
</feature>
<dbReference type="GO" id="GO:0005634">
    <property type="term" value="C:nucleus"/>
    <property type="evidence" value="ECO:0007669"/>
    <property type="project" value="UniProtKB-SubCell"/>
</dbReference>
<keyword evidence="3" id="KW-0677">Repeat</keyword>
<dbReference type="SMART" id="SM00355">
    <property type="entry name" value="ZnF_C2H2"/>
    <property type="match status" value="4"/>
</dbReference>
<sequence>MKEVPPSHVSEPVKGSEYLNPTEGVVFLLEIRGSSVNLVSVFGNKYEFVHPKHYFLWGYMFLYPYSRWRNTHHECIRPIDLEEDADRDADKNKQDLARIRPPTVLHLSDATLNAWASILSFSTVRPLTYSEGISVPKMANTVALHTQLASIMEVLANAAVAEICELVDNGYAVLHLEISRGQKENEALRRKLRLMDLKVSRGSTPRAGMGSSILAHSGARAHLGMESRRTSSCDIQCLRAVDSQLVTSQFGEGKSSGDAGHTTTQRKPAAFDDIKPKSPTIKEERREDAWESHDQRERQSTEALNHVDGGEMHSAIDTEAAQPISKQENASSCIWVSGETDNCSLLPESIKNLSVNKISQNPGLGNGDGIPDHVGFDCMLFEPPRQLGTFSTQGHGTDLPDCSYSRVDVVPIHSDSENSLPYVMNKPSRSITEQKQPVGYRDNGQMASLPSDEPHMTVRKGMDTGSNALLMKDGWVTHDRHNNNAASYTTDCTAGKLFICSFCSKTLACLQTLKTHLRVHTGEKPFSCMQCGKCFSDSSNFKRHQSVHTGERRYGCSHCGKRFAQSGSLKDHLKVHTGCKQFRCPQCGKTFISANHLKRHIIVHNGERLLPTTFQ</sequence>
<evidence type="ECO:0000256" key="9">
    <source>
        <dbReference type="SAM" id="MobiDB-lite"/>
    </source>
</evidence>
<feature type="region of interest" description="Disordered" evidence="9">
    <location>
        <begin position="249"/>
        <end position="308"/>
    </location>
</feature>
<dbReference type="PROSITE" id="PS00028">
    <property type="entry name" value="ZINC_FINGER_C2H2_1"/>
    <property type="match status" value="4"/>
</dbReference>
<dbReference type="InterPro" id="IPR013087">
    <property type="entry name" value="Znf_C2H2_type"/>
</dbReference>
<reference evidence="11" key="3">
    <citation type="submission" date="2025-09" db="UniProtKB">
        <authorList>
            <consortium name="Ensembl"/>
        </authorList>
    </citation>
    <scope>IDENTIFICATION</scope>
</reference>
<reference evidence="12" key="1">
    <citation type="submission" date="2018-06" db="EMBL/GenBank/DDBJ databases">
        <title>Genome assembly of Danube salmon.</title>
        <authorList>
            <person name="Macqueen D.J."/>
            <person name="Gundappa M.K."/>
        </authorList>
    </citation>
    <scope>NUCLEOTIDE SEQUENCE [LARGE SCALE GENOMIC DNA]</scope>
</reference>